<evidence type="ECO:0000313" key="1">
    <source>
        <dbReference type="EMBL" id="ARU17607.1"/>
    </source>
</evidence>
<reference evidence="1 2" key="1">
    <citation type="submission" date="2017-01" db="EMBL/GenBank/DDBJ databases">
        <title>Complete genome sequence of esterase-producing bacterium Croceicoccus marinus E4A9.</title>
        <authorList>
            <person name="Wu Y.-H."/>
            <person name="Cheng H."/>
            <person name="Xu L."/>
            <person name="Huo Y.-Y."/>
            <person name="Wang C.-S."/>
            <person name="Xu X.-W."/>
        </authorList>
    </citation>
    <scope>NUCLEOTIDE SEQUENCE [LARGE SCALE GENOMIC DNA]</scope>
    <source>
        <strain evidence="1 2">E4A9</strain>
        <plasmid evidence="2">Plasmid pcme4a9i</plasmid>
    </source>
</reference>
<dbReference type="SUPFAM" id="SSF54427">
    <property type="entry name" value="NTF2-like"/>
    <property type="match status" value="1"/>
</dbReference>
<organism evidence="1 2">
    <name type="scientific">Croceicoccus marinus</name>
    <dbReference type="NCBI Taxonomy" id="450378"/>
    <lineage>
        <taxon>Bacteria</taxon>
        <taxon>Pseudomonadati</taxon>
        <taxon>Pseudomonadota</taxon>
        <taxon>Alphaproteobacteria</taxon>
        <taxon>Sphingomonadales</taxon>
        <taxon>Erythrobacteraceae</taxon>
        <taxon>Croceicoccus</taxon>
    </lineage>
</organism>
<proteinExistence type="predicted"/>
<dbReference type="EMBL" id="CP019603">
    <property type="protein sequence ID" value="ARU17607.1"/>
    <property type="molecule type" value="Genomic_DNA"/>
</dbReference>
<dbReference type="Gene3D" id="3.10.450.50">
    <property type="match status" value="1"/>
</dbReference>
<keyword evidence="2" id="KW-1185">Reference proteome</keyword>
<name>A0A1Z1FFY3_9SPHN</name>
<geneLocation type="plasmid" evidence="2">
    <name>pcme4a9i</name>
</geneLocation>
<dbReference type="KEGG" id="cman:A9D14_14565"/>
<dbReference type="Proteomes" id="UP000195807">
    <property type="component" value="Plasmid pCME4A9I"/>
</dbReference>
<protein>
    <submittedName>
        <fullName evidence="1">Uncharacterized protein</fullName>
    </submittedName>
</protein>
<gene>
    <name evidence="1" type="ORF">A9D14_14565</name>
</gene>
<accession>A0A1Z1FFY3</accession>
<sequence length="68" mass="7398">MLGAGISLQSTIEIDGDEARASSRIMAWHWFHREDGDEHAQTDLLAIGGYQDRLRRTPTAGGSTNGEA</sequence>
<dbReference type="InterPro" id="IPR032710">
    <property type="entry name" value="NTF2-like_dom_sf"/>
</dbReference>
<keyword evidence="1" id="KW-0614">Plasmid</keyword>
<evidence type="ECO:0000313" key="2">
    <source>
        <dbReference type="Proteomes" id="UP000195807"/>
    </source>
</evidence>
<dbReference type="STRING" id="450378.GCA_001661675_02925"/>
<dbReference type="AlphaFoldDB" id="A0A1Z1FFY3"/>